<dbReference type="InterPro" id="IPR011989">
    <property type="entry name" value="ARM-like"/>
</dbReference>
<dbReference type="OrthoDB" id="9776303at2"/>
<evidence type="ECO:0000313" key="2">
    <source>
        <dbReference type="Proteomes" id="UP000448867"/>
    </source>
</evidence>
<keyword evidence="2" id="KW-1185">Reference proteome</keyword>
<dbReference type="Proteomes" id="UP000448867">
    <property type="component" value="Unassembled WGS sequence"/>
</dbReference>
<dbReference type="Gene3D" id="1.25.10.10">
    <property type="entry name" value="Leucine-rich Repeat Variant"/>
    <property type="match status" value="1"/>
</dbReference>
<dbReference type="AlphaFoldDB" id="A0A7X2M0D8"/>
<proteinExistence type="predicted"/>
<sequence length="530" mass="62041">MRRFFLKKGKKYNPADQYTQDDIEEILHSVLIDKEAHKLPAAFLLLLSTSEDHKIQAAETLHRFLLSTSMKELLRIDTLFREASSLDWTYNWKNESPHALCPPNITNDQKVSVLGLSTFHLNGYFREKALIELASYETGREIPYMLIRCNDWVPQVRNTAMRLVEERLTVDYAVTFAESLLIIFKLRSLKRVNHEILFEKIVNLLSKKEAVPVLKQAAHSKENHLRYTSYKIMIHAKVLNKSELLTYFQREKEPRSRLLLFNEIINNISEADFLKYYFLLRKDKFPKIRVQVLEMFHSMNPQQSIEELEKALFDKNESVRSVARYLLKKQGITDFAPYYIRAIQQQSEENVRGALLGIGEAGRKEHLPIILPFTQSYKAEIVKAVIRSISLLDAENHQDLFLKMLMHEHIGVSKEARKSLQRTSYYDRIHELYRIYKEGKNSHSRYSAALLLSSLSKWESIRYSIEFSNNKDDHSVSRLGENQLKNWVATYNQSFQNPSQEQVAAIRDALKKYEIAESLKQEIEFCLRGL</sequence>
<dbReference type="EMBL" id="WKKI01000054">
    <property type="protein sequence ID" value="MRX73988.1"/>
    <property type="molecule type" value="Genomic_DNA"/>
</dbReference>
<accession>A0A7X2M0D8</accession>
<reference evidence="1 2" key="1">
    <citation type="submission" date="2019-11" db="EMBL/GenBank/DDBJ databases">
        <title>Bacillus lacus genome.</title>
        <authorList>
            <person name="Allen C.J."/>
            <person name="Newman J.D."/>
        </authorList>
    </citation>
    <scope>NUCLEOTIDE SEQUENCE [LARGE SCALE GENOMIC DNA]</scope>
    <source>
        <strain evidence="1 2">KCTC 33946</strain>
    </source>
</reference>
<comment type="caution">
    <text evidence="1">The sequence shown here is derived from an EMBL/GenBank/DDBJ whole genome shotgun (WGS) entry which is preliminary data.</text>
</comment>
<evidence type="ECO:0008006" key="3">
    <source>
        <dbReference type="Google" id="ProtNLM"/>
    </source>
</evidence>
<dbReference type="InterPro" id="IPR016024">
    <property type="entry name" value="ARM-type_fold"/>
</dbReference>
<organism evidence="1 2">
    <name type="scientific">Metabacillus lacus</name>
    <dbReference type="NCBI Taxonomy" id="1983721"/>
    <lineage>
        <taxon>Bacteria</taxon>
        <taxon>Bacillati</taxon>
        <taxon>Bacillota</taxon>
        <taxon>Bacilli</taxon>
        <taxon>Bacillales</taxon>
        <taxon>Bacillaceae</taxon>
        <taxon>Metabacillus</taxon>
    </lineage>
</organism>
<dbReference type="RefSeq" id="WP_154309444.1">
    <property type="nucleotide sequence ID" value="NZ_WKKI01000054.1"/>
</dbReference>
<protein>
    <recommendedName>
        <fullName evidence="3">HEAT repeat domain-containing protein</fullName>
    </recommendedName>
</protein>
<name>A0A7X2M0D8_9BACI</name>
<evidence type="ECO:0000313" key="1">
    <source>
        <dbReference type="EMBL" id="MRX73988.1"/>
    </source>
</evidence>
<gene>
    <name evidence="1" type="ORF">GJU40_17805</name>
</gene>
<dbReference type="SUPFAM" id="SSF48371">
    <property type="entry name" value="ARM repeat"/>
    <property type="match status" value="1"/>
</dbReference>